<dbReference type="Pfam" id="PF13349">
    <property type="entry name" value="DUF4097"/>
    <property type="match status" value="1"/>
</dbReference>
<organism evidence="4 5">
    <name type="scientific">Streptomyces caatingaensis</name>
    <dbReference type="NCBI Taxonomy" id="1678637"/>
    <lineage>
        <taxon>Bacteria</taxon>
        <taxon>Bacillati</taxon>
        <taxon>Actinomycetota</taxon>
        <taxon>Actinomycetes</taxon>
        <taxon>Kitasatosporales</taxon>
        <taxon>Streptomycetaceae</taxon>
        <taxon>Streptomyces</taxon>
    </lineage>
</organism>
<protein>
    <recommendedName>
        <fullName evidence="3">DUF4097 domain-containing protein</fullName>
    </recommendedName>
</protein>
<keyword evidence="5" id="KW-1185">Reference proteome</keyword>
<evidence type="ECO:0000313" key="4">
    <source>
        <dbReference type="EMBL" id="KNB52571.1"/>
    </source>
</evidence>
<dbReference type="EMBL" id="LFXA01000004">
    <property type="protein sequence ID" value="KNB52571.1"/>
    <property type="molecule type" value="Genomic_DNA"/>
</dbReference>
<feature type="signal peptide" evidence="2">
    <location>
        <begin position="1"/>
        <end position="24"/>
    </location>
</feature>
<evidence type="ECO:0000256" key="2">
    <source>
        <dbReference type="SAM" id="SignalP"/>
    </source>
</evidence>
<keyword evidence="2" id="KW-0732">Signal</keyword>
<dbReference type="InterPro" id="IPR025164">
    <property type="entry name" value="Toastrack_DUF4097"/>
</dbReference>
<feature type="domain" description="DUF4097" evidence="3">
    <location>
        <begin position="121"/>
        <end position="234"/>
    </location>
</feature>
<evidence type="ECO:0000256" key="1">
    <source>
        <dbReference type="SAM" id="MobiDB-lite"/>
    </source>
</evidence>
<dbReference type="PROSITE" id="PS51257">
    <property type="entry name" value="PROKAR_LIPOPROTEIN"/>
    <property type="match status" value="1"/>
</dbReference>
<dbReference type="RefSeq" id="WP_049715334.1">
    <property type="nucleotide sequence ID" value="NZ_LFXA01000004.1"/>
</dbReference>
<accession>A0A0K9XHM4</accession>
<dbReference type="AlphaFoldDB" id="A0A0K9XHM4"/>
<evidence type="ECO:0000313" key="5">
    <source>
        <dbReference type="Proteomes" id="UP000037288"/>
    </source>
</evidence>
<feature type="chain" id="PRO_5038806206" description="DUF4097 domain-containing protein" evidence="2">
    <location>
        <begin position="25"/>
        <end position="238"/>
    </location>
</feature>
<proteinExistence type="predicted"/>
<dbReference type="Proteomes" id="UP000037288">
    <property type="component" value="Unassembled WGS sequence"/>
</dbReference>
<gene>
    <name evidence="4" type="ORF">AC230_07840</name>
</gene>
<evidence type="ECO:0000259" key="3">
    <source>
        <dbReference type="Pfam" id="PF13349"/>
    </source>
</evidence>
<dbReference type="PATRIC" id="fig|1678637.3.peg.1701"/>
<name>A0A0K9XHM4_9ACTN</name>
<feature type="region of interest" description="Disordered" evidence="1">
    <location>
        <begin position="217"/>
        <end position="238"/>
    </location>
</feature>
<comment type="caution">
    <text evidence="4">The sequence shown here is derived from an EMBL/GenBank/DDBJ whole genome shotgun (WGS) entry which is preliminary data.</text>
</comment>
<dbReference type="OrthoDB" id="4456952at2"/>
<reference evidence="5" key="1">
    <citation type="submission" date="2015-07" db="EMBL/GenBank/DDBJ databases">
        <title>Draft genome sequence of Streptomyces sp. CMAA 1322, a bacterium isolated from Caatinga biome, from dry forest semiarid of Brazil.</title>
        <authorList>
            <person name="Santos S.N."/>
            <person name="Gacesa R."/>
            <person name="Taketani R.G."/>
            <person name="Long P.F."/>
            <person name="Melo I.S."/>
        </authorList>
    </citation>
    <scope>NUCLEOTIDE SEQUENCE [LARGE SCALE GENOMIC DNA]</scope>
    <source>
        <strain evidence="5">CMAA 1322</strain>
    </source>
</reference>
<sequence length="238" mass="23910">MPRRQTRALALAAAVLATATLATGCSMSDTGPVKKAERTYTVDGAVKAVDAATHGGDITVLPLADGGGGDGKVRVTERYEYSKSKPSPGHRLHGGTLSIDKADCGGAHRCTVSLEIRVPRTAAVTLDSDGGSLTVRGTSGAVTAETKGGDVTIEDSAARSASAHTQGGNVVASFTAVPDTVDGRTSGGDVRIGLPKGTYAVDATTAGGHREVGVATDPGSRHKVAAHTQGGDVRVLPS</sequence>
<dbReference type="STRING" id="1678637.AC230_07840"/>